<evidence type="ECO:0000256" key="1">
    <source>
        <dbReference type="SAM" id="SignalP"/>
    </source>
</evidence>
<gene>
    <name evidence="3" type="ORF">DNFV4_03046</name>
</gene>
<reference evidence="3" key="1">
    <citation type="submission" date="2022-10" db="EMBL/GenBank/DDBJ databases">
        <authorList>
            <person name="Koch H."/>
        </authorList>
    </citation>
    <scope>NUCLEOTIDE SEQUENCE</scope>
    <source>
        <strain evidence="3">DNF</strain>
    </source>
</reference>
<keyword evidence="4" id="KW-1185">Reference proteome</keyword>
<dbReference type="GO" id="GO:0008168">
    <property type="term" value="F:methyltransferase activity"/>
    <property type="evidence" value="ECO:0007669"/>
    <property type="project" value="UniProtKB-KW"/>
</dbReference>
<dbReference type="Pfam" id="PF13847">
    <property type="entry name" value="Methyltransf_31"/>
    <property type="match status" value="1"/>
</dbReference>
<dbReference type="InterPro" id="IPR019546">
    <property type="entry name" value="TAT_signal_bac_arc"/>
</dbReference>
<dbReference type="AlphaFoldDB" id="A0AA86N164"/>
<dbReference type="EMBL" id="OX365700">
    <property type="protein sequence ID" value="CAI4032616.1"/>
    <property type="molecule type" value="Genomic_DNA"/>
</dbReference>
<feature type="chain" id="PRO_5041685253" evidence="1">
    <location>
        <begin position="29"/>
        <end position="231"/>
    </location>
</feature>
<dbReference type="SUPFAM" id="SSF53335">
    <property type="entry name" value="S-adenosyl-L-methionine-dependent methyltransferases"/>
    <property type="match status" value="1"/>
</dbReference>
<dbReference type="InterPro" id="IPR006311">
    <property type="entry name" value="TAT_signal"/>
</dbReference>
<name>A0AA86N164_9BACT</name>
<dbReference type="PANTHER" id="PTHR43861">
    <property type="entry name" value="TRANS-ACONITATE 2-METHYLTRANSFERASE-RELATED"/>
    <property type="match status" value="1"/>
</dbReference>
<feature type="signal peptide" evidence="1">
    <location>
        <begin position="1"/>
        <end position="28"/>
    </location>
</feature>
<dbReference type="InterPro" id="IPR025714">
    <property type="entry name" value="Methyltranfer_dom"/>
</dbReference>
<feature type="domain" description="Methyltransferase" evidence="2">
    <location>
        <begin position="68"/>
        <end position="180"/>
    </location>
</feature>
<evidence type="ECO:0000313" key="4">
    <source>
        <dbReference type="Proteomes" id="UP001179121"/>
    </source>
</evidence>
<dbReference type="PROSITE" id="PS51318">
    <property type="entry name" value="TAT"/>
    <property type="match status" value="1"/>
</dbReference>
<dbReference type="RefSeq" id="WP_289269337.1">
    <property type="nucleotide sequence ID" value="NZ_OX365700.1"/>
</dbReference>
<dbReference type="KEGG" id="nti:DNFV4_03046"/>
<keyword evidence="1" id="KW-0732">Signal</keyword>
<evidence type="ECO:0000313" key="3">
    <source>
        <dbReference type="EMBL" id="CAI4032616.1"/>
    </source>
</evidence>
<sequence length="231" mass="25988">MNSVCFTRRGFLAGLLAAACLLASGALAQEGHQHRQPRDIKDYLEHLERPERDAYQKPAQVVEALGLKPGMAVADLGSGSGYFTRRFVEAVTETGKLYAVDVEPEMLEYAKQSVEHMHVAFNAEFILARPDNPKLPVESVDLIFVCNTFHHLEDRVVYFANLKSALKPGGRIAIVDFYHDERSGDLGFPKRHLVPRETTIEEMTKAGYRLIKEHSFLPKQYFLEFVPTAAP</sequence>
<evidence type="ECO:0000259" key="2">
    <source>
        <dbReference type="Pfam" id="PF13847"/>
    </source>
</evidence>
<dbReference type="Gene3D" id="3.40.50.150">
    <property type="entry name" value="Vaccinia Virus protein VP39"/>
    <property type="match status" value="1"/>
</dbReference>
<dbReference type="NCBIfam" id="TIGR01409">
    <property type="entry name" value="TAT_signal_seq"/>
    <property type="match status" value="1"/>
</dbReference>
<accession>A0AA86N164</accession>
<proteinExistence type="predicted"/>
<keyword evidence="3" id="KW-0489">Methyltransferase</keyword>
<dbReference type="InterPro" id="IPR029063">
    <property type="entry name" value="SAM-dependent_MTases_sf"/>
</dbReference>
<organism evidence="3 4">
    <name type="scientific">Nitrospira tepida</name>
    <dbReference type="NCBI Taxonomy" id="2973512"/>
    <lineage>
        <taxon>Bacteria</taxon>
        <taxon>Pseudomonadati</taxon>
        <taxon>Nitrospirota</taxon>
        <taxon>Nitrospiria</taxon>
        <taxon>Nitrospirales</taxon>
        <taxon>Nitrospiraceae</taxon>
        <taxon>Nitrospira</taxon>
    </lineage>
</organism>
<dbReference type="GO" id="GO:0032259">
    <property type="term" value="P:methylation"/>
    <property type="evidence" value="ECO:0007669"/>
    <property type="project" value="UniProtKB-KW"/>
</dbReference>
<protein>
    <submittedName>
        <fullName evidence="3">Methyltransferase domain-containing protein</fullName>
    </submittedName>
</protein>
<dbReference type="Proteomes" id="UP001179121">
    <property type="component" value="Chromosome"/>
</dbReference>
<dbReference type="CDD" id="cd02440">
    <property type="entry name" value="AdoMet_MTases"/>
    <property type="match status" value="1"/>
</dbReference>
<keyword evidence="3" id="KW-0808">Transferase</keyword>